<accession>A0A4Y6UTK6</accession>
<proteinExistence type="predicted"/>
<feature type="domain" description="DUF5704" evidence="2">
    <location>
        <begin position="399"/>
        <end position="580"/>
    </location>
</feature>
<dbReference type="EMBL" id="CP041217">
    <property type="protein sequence ID" value="QDH19667.1"/>
    <property type="molecule type" value="Genomic_DNA"/>
</dbReference>
<dbReference type="Pfam" id="PF18964">
    <property type="entry name" value="DUF5704"/>
    <property type="match status" value="1"/>
</dbReference>
<dbReference type="AlphaFoldDB" id="A0A4Y6UTK6"/>
<dbReference type="Proteomes" id="UP000316968">
    <property type="component" value="Chromosome"/>
</dbReference>
<name>A0A4Y6UTK6_SACBS</name>
<dbReference type="KEGG" id="saca:FFV09_01590"/>
<sequence>MKKRRQRKNRFTLVGLSMLLIASSMLGVFFPLQGEANAAPIKKIIVYTGADAPKPHINRNAVTFGKTPTATTAAIKEDAGAGKKIQKIVFYRGKEAVKTININAQTYNRTEAFTGEAVKVNSTENGSAGSWFAWNRTILSGWTAGGQGDTWTDEGNIPVDSEHIVTKNSGETYDRTYKATPGKKVRLMVRYPITHAFKGEGAFSDLSFPLNIIDNRTSIVQANNPQTPGGGAKIQIDDEKKVSIDNLGISGRGRSDQIAIMSLLVGLDPNQTPGATRDLNFATISFTQYHDDVGGKRYYVEKGPNGEMRPYNANPANAQIMAFYFAAYNFTATSVTYQYPDHYWVYTDKDPGEEPKPPTEVPPGFAGCTIRDGRVVEGERMTPEASAMIRADQRDREVFDVLQGIPTSESLYGSVSANGYLHQYKFKEQLGSCVYDLTVSKTYTLKWQESNATSLPDGKPGPPAVRSRSDTETVRYPVHIERYFSYWVVEKIGIYAIEQAELRNYAFQGESIKIRPAGYVPPALSVTATGTYVSDPGPGNWTASGQSVAGGFAKPSVPNDLNLVAGETERKIKPVQVRNDTVVFNSQPLMNGSPAERKTEDPHKVPEPTRIARDVLYKPNQVIPNRKINRRAAPSSGTITYMPLDANVNAAPGDTYPVGDINPVTVHTPVVNFSGASDDAAHNQKTTPNPARQAFILDRPFTVTLPTYGPHQDYPGYGSRDYAKYFRSKEVRFPFDVYTGDRSVFYPKNTWIDIPVSRLTAEFFLPIWVDEGDYAVDYRNVAENAPASEPAEPGANLDLAHHAASDSVNVEVIGRLYDLHVTDIVDYNWETVFRQRADSPLPTGNTYWVGGQGIDGAARGNSAPFTLPILPGSHPRQGMKNVAVKTGYAFKFDLKTQGNMFGKKDGLRITPSFAFVSRDGKRYAPVDLYYGTDREPFVKVGSPADKAERYVILNERLRNVPEEELGDTARYAYGHHYGFAEMHNVSRRTFVTDYIERFTKMKTPIGGISRLLLPEQLRTLIGPKTDLPAGVDWERANAARQKWYGEYSLPGDPYLVVRGTDLAEYGRTHGGLTRRDPIFLRDGYLIVNFNVESIRDGDVAHPHLQYIHAPLMNQWALEGYARSKQDAWGHRFELRDGDVVFFNADKSYRDDFEVQVPH</sequence>
<feature type="compositionally biased region" description="Basic and acidic residues" evidence="1">
    <location>
        <begin position="595"/>
        <end position="605"/>
    </location>
</feature>
<evidence type="ECO:0000256" key="1">
    <source>
        <dbReference type="SAM" id="MobiDB-lite"/>
    </source>
</evidence>
<organism evidence="3 4">
    <name type="scientific">Saccharibacillus brassicae</name>
    <dbReference type="NCBI Taxonomy" id="2583377"/>
    <lineage>
        <taxon>Bacteria</taxon>
        <taxon>Bacillati</taxon>
        <taxon>Bacillota</taxon>
        <taxon>Bacilli</taxon>
        <taxon>Bacillales</taxon>
        <taxon>Paenibacillaceae</taxon>
        <taxon>Saccharibacillus</taxon>
    </lineage>
</organism>
<keyword evidence="4" id="KW-1185">Reference proteome</keyword>
<reference evidence="3 4" key="1">
    <citation type="submission" date="2019-06" db="EMBL/GenBank/DDBJ databases">
        <title>Saccharibacillus brassicae sp. nov., an endophytic bacterium isolated from Chinese cabbage seeds (Brassica pekinensis).</title>
        <authorList>
            <person name="Jiang L."/>
            <person name="Lee J."/>
            <person name="Kim S.W."/>
        </authorList>
    </citation>
    <scope>NUCLEOTIDE SEQUENCE [LARGE SCALE GENOMIC DNA]</scope>
    <source>
        <strain evidence="4">KCTC 43072 / ATSA2</strain>
    </source>
</reference>
<evidence type="ECO:0000313" key="3">
    <source>
        <dbReference type="EMBL" id="QDH19667.1"/>
    </source>
</evidence>
<protein>
    <recommendedName>
        <fullName evidence="2">DUF5704 domain-containing protein</fullName>
    </recommendedName>
</protein>
<feature type="region of interest" description="Disordered" evidence="1">
    <location>
        <begin position="451"/>
        <end position="471"/>
    </location>
</feature>
<gene>
    <name evidence="3" type="ORF">FFV09_01590</name>
</gene>
<evidence type="ECO:0000313" key="4">
    <source>
        <dbReference type="Proteomes" id="UP000316968"/>
    </source>
</evidence>
<dbReference type="OrthoDB" id="2657408at2"/>
<evidence type="ECO:0000259" key="2">
    <source>
        <dbReference type="Pfam" id="PF18964"/>
    </source>
</evidence>
<feature type="region of interest" description="Disordered" evidence="1">
    <location>
        <begin position="585"/>
        <end position="605"/>
    </location>
</feature>
<dbReference type="InterPro" id="IPR043759">
    <property type="entry name" value="DUF5704"/>
</dbReference>